<evidence type="ECO:0000259" key="5">
    <source>
        <dbReference type="Pfam" id="PF04055"/>
    </source>
</evidence>
<dbReference type="InterPro" id="IPR050377">
    <property type="entry name" value="Radical_SAM_PqqE_MftC-like"/>
</dbReference>
<accession>A0A1F6BL38</accession>
<dbReference type="CDD" id="cd01335">
    <property type="entry name" value="Radical_SAM"/>
    <property type="match status" value="1"/>
</dbReference>
<feature type="domain" description="Radical SAM core" evidence="5">
    <location>
        <begin position="26"/>
        <end position="128"/>
    </location>
</feature>
<dbReference type="SUPFAM" id="SSF102114">
    <property type="entry name" value="Radical SAM enzymes"/>
    <property type="match status" value="1"/>
</dbReference>
<comment type="caution">
    <text evidence="6">The sequence shown here is derived from an EMBL/GenBank/DDBJ whole genome shotgun (WGS) entry which is preliminary data.</text>
</comment>
<dbReference type="PANTHER" id="PTHR11228">
    <property type="entry name" value="RADICAL SAM DOMAIN PROTEIN"/>
    <property type="match status" value="1"/>
</dbReference>
<dbReference type="Gene3D" id="3.20.20.70">
    <property type="entry name" value="Aldolase class I"/>
    <property type="match status" value="1"/>
</dbReference>
<dbReference type="InterPro" id="IPR013785">
    <property type="entry name" value="Aldolase_TIM"/>
</dbReference>
<keyword evidence="1" id="KW-0949">S-adenosyl-L-methionine</keyword>
<dbReference type="STRING" id="1798468.A2110_00545"/>
<keyword evidence="4" id="KW-0411">Iron-sulfur</keyword>
<dbReference type="InterPro" id="IPR058240">
    <property type="entry name" value="rSAM_sf"/>
</dbReference>
<gene>
    <name evidence="6" type="ORF">A2110_00545</name>
</gene>
<sequence>MRTIESVEPNETFFDCVDSLLKTLEFRKVMLTGGEPTIHPDLDKIVRGINVANISVTTNGIQLLSVGEWTKLRDSGLRKVIVSIHDATPQSFLQLETRRREFGWAVRALESQKRNLVTASKAGLKVRVNTVAYSSREQIHQVLDSLGDLQRQYNFDIRLLNDLANIEKSQQIIRDVCQALSAKPFKEERRSGSSNTTVFWEAEGGFRFSTKMSYQYFFDQVCDGCTVKEQCYEGFYGIRIERRMSDYWVRLCIYKHTQDILMPWKAFLQSETAKKFKALCMQERVQ</sequence>
<keyword evidence="2" id="KW-0479">Metal-binding</keyword>
<dbReference type="GO" id="GO:0046872">
    <property type="term" value="F:metal ion binding"/>
    <property type="evidence" value="ECO:0007669"/>
    <property type="project" value="UniProtKB-KW"/>
</dbReference>
<reference evidence="6 7" key="1">
    <citation type="journal article" date="2016" name="Nat. Commun.">
        <title>Thousands of microbial genomes shed light on interconnected biogeochemical processes in an aquifer system.</title>
        <authorList>
            <person name="Anantharaman K."/>
            <person name="Brown C.T."/>
            <person name="Hug L.A."/>
            <person name="Sharon I."/>
            <person name="Castelle C.J."/>
            <person name="Probst A.J."/>
            <person name="Thomas B.C."/>
            <person name="Singh A."/>
            <person name="Wilkins M.J."/>
            <person name="Karaoz U."/>
            <person name="Brodie E.L."/>
            <person name="Williams K.H."/>
            <person name="Hubbard S.S."/>
            <person name="Banfield J.F."/>
        </authorList>
    </citation>
    <scope>NUCLEOTIDE SEQUENCE [LARGE SCALE GENOMIC DNA]</scope>
</reference>
<keyword evidence="3" id="KW-0408">Iron</keyword>
<dbReference type="Proteomes" id="UP000176273">
    <property type="component" value="Unassembled WGS sequence"/>
</dbReference>
<dbReference type="GO" id="GO:0051536">
    <property type="term" value="F:iron-sulfur cluster binding"/>
    <property type="evidence" value="ECO:0007669"/>
    <property type="project" value="UniProtKB-KW"/>
</dbReference>
<dbReference type="PANTHER" id="PTHR11228:SF7">
    <property type="entry name" value="PQQA PEPTIDE CYCLASE"/>
    <property type="match status" value="1"/>
</dbReference>
<evidence type="ECO:0000256" key="1">
    <source>
        <dbReference type="ARBA" id="ARBA00022691"/>
    </source>
</evidence>
<evidence type="ECO:0000313" key="7">
    <source>
        <dbReference type="Proteomes" id="UP000176273"/>
    </source>
</evidence>
<dbReference type="InterPro" id="IPR007197">
    <property type="entry name" value="rSAM"/>
</dbReference>
<evidence type="ECO:0000256" key="3">
    <source>
        <dbReference type="ARBA" id="ARBA00023004"/>
    </source>
</evidence>
<protein>
    <recommendedName>
        <fullName evidence="5">Radical SAM core domain-containing protein</fullName>
    </recommendedName>
</protein>
<organism evidence="6 7">
    <name type="scientific">Candidatus Jorgensenbacteria bacterium GWA1_54_12</name>
    <dbReference type="NCBI Taxonomy" id="1798468"/>
    <lineage>
        <taxon>Bacteria</taxon>
        <taxon>Candidatus Joergenseniibacteriota</taxon>
    </lineage>
</organism>
<evidence type="ECO:0000256" key="2">
    <source>
        <dbReference type="ARBA" id="ARBA00022723"/>
    </source>
</evidence>
<proteinExistence type="predicted"/>
<name>A0A1F6BL38_9BACT</name>
<dbReference type="Pfam" id="PF04055">
    <property type="entry name" value="Radical_SAM"/>
    <property type="match status" value="1"/>
</dbReference>
<dbReference type="GO" id="GO:0003824">
    <property type="term" value="F:catalytic activity"/>
    <property type="evidence" value="ECO:0007669"/>
    <property type="project" value="InterPro"/>
</dbReference>
<dbReference type="EMBL" id="MFKH01000006">
    <property type="protein sequence ID" value="OGG37620.1"/>
    <property type="molecule type" value="Genomic_DNA"/>
</dbReference>
<evidence type="ECO:0000313" key="6">
    <source>
        <dbReference type="EMBL" id="OGG37620.1"/>
    </source>
</evidence>
<evidence type="ECO:0000256" key="4">
    <source>
        <dbReference type="ARBA" id="ARBA00023014"/>
    </source>
</evidence>
<dbReference type="AlphaFoldDB" id="A0A1F6BL38"/>